<accession>A0A9W9F1G3</accession>
<dbReference type="AlphaFoldDB" id="A0A9W9F1G3"/>
<dbReference type="GO" id="GO:0005737">
    <property type="term" value="C:cytoplasm"/>
    <property type="evidence" value="ECO:0007669"/>
    <property type="project" value="TreeGrafter"/>
</dbReference>
<evidence type="ECO:0000259" key="2">
    <source>
        <dbReference type="Pfam" id="PF03959"/>
    </source>
</evidence>
<keyword evidence="4" id="KW-1185">Reference proteome</keyword>
<dbReference type="Gene3D" id="3.40.50.1820">
    <property type="entry name" value="alpha/beta hydrolase"/>
    <property type="match status" value="1"/>
</dbReference>
<evidence type="ECO:0000256" key="1">
    <source>
        <dbReference type="ARBA" id="ARBA00022801"/>
    </source>
</evidence>
<dbReference type="GeneID" id="81396479"/>
<reference evidence="3" key="2">
    <citation type="journal article" date="2023" name="IMA Fungus">
        <title>Comparative genomic study of the Penicillium genus elucidates a diverse pangenome and 15 lateral gene transfer events.</title>
        <authorList>
            <person name="Petersen C."/>
            <person name="Sorensen T."/>
            <person name="Nielsen M.R."/>
            <person name="Sondergaard T.E."/>
            <person name="Sorensen J.L."/>
            <person name="Fitzpatrick D.A."/>
            <person name="Frisvad J.C."/>
            <person name="Nielsen K.L."/>
        </authorList>
    </citation>
    <scope>NUCLEOTIDE SEQUENCE</scope>
    <source>
        <strain evidence="3">IBT 34128</strain>
    </source>
</reference>
<gene>
    <name evidence="3" type="ORF">NUU61_006783</name>
</gene>
<sequence>MRFLCLHGKGTNSDIFEAQLASLRSRISPGHTFDFVDAEADCPPAPGVDGFYPGPYIGWFPSYEPPSVKKVQESLKEIIEEDGPYDGVIAFSEGAALAASLLLCDEHSQREPTFKVGIFFNSVMVFSPSEELGVNISQKIKDQETKFAGYLHGMRSDASNPDRVPDIYAFTTEFPTRISVPTLHVIGSEDVFSEASRELTRLCPDKAEVLIHDGGHELPRAEASLDRCSELFETVVTLASIGGA</sequence>
<dbReference type="SUPFAM" id="SSF53474">
    <property type="entry name" value="alpha/beta-Hydrolases"/>
    <property type="match status" value="1"/>
</dbReference>
<protein>
    <submittedName>
        <fullName evidence="3">EF-hand calcium-binding domain protein</fullName>
    </submittedName>
</protein>
<dbReference type="PANTHER" id="PTHR48070:SF7">
    <property type="entry name" value="SERINE HYDROLASE FSH DOMAIN-CONTAINING PROTEIN-RELATED"/>
    <property type="match status" value="1"/>
</dbReference>
<dbReference type="GO" id="GO:0016787">
    <property type="term" value="F:hydrolase activity"/>
    <property type="evidence" value="ECO:0007669"/>
    <property type="project" value="UniProtKB-KW"/>
</dbReference>
<name>A0A9W9F1G3_9EURO</name>
<feature type="domain" description="Serine hydrolase" evidence="2">
    <location>
        <begin position="2"/>
        <end position="223"/>
    </location>
</feature>
<dbReference type="EMBL" id="JAPMSZ010000009">
    <property type="protein sequence ID" value="KAJ5091913.1"/>
    <property type="molecule type" value="Genomic_DNA"/>
</dbReference>
<dbReference type="GO" id="GO:0017000">
    <property type="term" value="P:antibiotic biosynthetic process"/>
    <property type="evidence" value="ECO:0007669"/>
    <property type="project" value="UniProtKB-ARBA"/>
</dbReference>
<dbReference type="GO" id="GO:0005634">
    <property type="term" value="C:nucleus"/>
    <property type="evidence" value="ECO:0007669"/>
    <property type="project" value="TreeGrafter"/>
</dbReference>
<keyword evidence="1" id="KW-0378">Hydrolase</keyword>
<evidence type="ECO:0000313" key="3">
    <source>
        <dbReference type="EMBL" id="KAJ5091913.1"/>
    </source>
</evidence>
<dbReference type="Pfam" id="PF03959">
    <property type="entry name" value="FSH1"/>
    <property type="match status" value="1"/>
</dbReference>
<dbReference type="OrthoDB" id="414698at2759"/>
<proteinExistence type="predicted"/>
<organism evidence="3 4">
    <name type="scientific">Penicillium alfredii</name>
    <dbReference type="NCBI Taxonomy" id="1506179"/>
    <lineage>
        <taxon>Eukaryota</taxon>
        <taxon>Fungi</taxon>
        <taxon>Dikarya</taxon>
        <taxon>Ascomycota</taxon>
        <taxon>Pezizomycotina</taxon>
        <taxon>Eurotiomycetes</taxon>
        <taxon>Eurotiomycetidae</taxon>
        <taxon>Eurotiales</taxon>
        <taxon>Aspergillaceae</taxon>
        <taxon>Penicillium</taxon>
    </lineage>
</organism>
<reference evidence="3" key="1">
    <citation type="submission" date="2022-11" db="EMBL/GenBank/DDBJ databases">
        <authorList>
            <person name="Petersen C."/>
        </authorList>
    </citation>
    <scope>NUCLEOTIDE SEQUENCE</scope>
    <source>
        <strain evidence="3">IBT 34128</strain>
    </source>
</reference>
<dbReference type="InterPro" id="IPR050593">
    <property type="entry name" value="LovG"/>
</dbReference>
<dbReference type="GO" id="GO:0072330">
    <property type="term" value="P:monocarboxylic acid biosynthetic process"/>
    <property type="evidence" value="ECO:0007669"/>
    <property type="project" value="UniProtKB-ARBA"/>
</dbReference>
<dbReference type="RefSeq" id="XP_056510110.1">
    <property type="nucleotide sequence ID" value="XM_056657310.1"/>
</dbReference>
<dbReference type="InterPro" id="IPR005645">
    <property type="entry name" value="FSH-like_dom"/>
</dbReference>
<dbReference type="InterPro" id="IPR029058">
    <property type="entry name" value="AB_hydrolase_fold"/>
</dbReference>
<dbReference type="Proteomes" id="UP001141434">
    <property type="component" value="Unassembled WGS sequence"/>
</dbReference>
<dbReference type="GO" id="GO:0019748">
    <property type="term" value="P:secondary metabolic process"/>
    <property type="evidence" value="ECO:0007669"/>
    <property type="project" value="TreeGrafter"/>
</dbReference>
<comment type="caution">
    <text evidence="3">The sequence shown here is derived from an EMBL/GenBank/DDBJ whole genome shotgun (WGS) entry which is preliminary data.</text>
</comment>
<dbReference type="PANTHER" id="PTHR48070">
    <property type="entry name" value="ESTERASE OVCA2"/>
    <property type="match status" value="1"/>
</dbReference>
<evidence type="ECO:0000313" key="4">
    <source>
        <dbReference type="Proteomes" id="UP001141434"/>
    </source>
</evidence>